<evidence type="ECO:0000313" key="2">
    <source>
        <dbReference type="Proteomes" id="UP000253741"/>
    </source>
</evidence>
<sequence length="128" mass="13205">MMSVEAAGSTSPAPFDPPLTHAEFIALTEELVAVTAPRLFAVVQSHEPEGAAPEECDARVAAWGMAFEEVSEVVSVDSGCRLSVRSLERVVRMFGGGADISARVVWVSPGASSEACPKASSGQDGVAA</sequence>
<dbReference type="Proteomes" id="UP000253741">
    <property type="component" value="Unassembled WGS sequence"/>
</dbReference>
<organism evidence="1 2">
    <name type="scientific">Streptomyces corynorhini</name>
    <dbReference type="NCBI Taxonomy" id="2282652"/>
    <lineage>
        <taxon>Bacteria</taxon>
        <taxon>Bacillati</taxon>
        <taxon>Actinomycetota</taxon>
        <taxon>Actinomycetes</taxon>
        <taxon>Kitasatosporales</taxon>
        <taxon>Streptomycetaceae</taxon>
        <taxon>Streptomyces</taxon>
    </lineage>
</organism>
<gene>
    <name evidence="1" type="ORF">DVH02_30455</name>
</gene>
<protein>
    <submittedName>
        <fullName evidence="1">Uncharacterized protein</fullName>
    </submittedName>
</protein>
<accession>A0A370B1C7</accession>
<keyword evidence="2" id="KW-1185">Reference proteome</keyword>
<dbReference type="EMBL" id="QQNA01000314">
    <property type="protein sequence ID" value="RDG34482.1"/>
    <property type="molecule type" value="Genomic_DNA"/>
</dbReference>
<dbReference type="AlphaFoldDB" id="A0A370B1C7"/>
<name>A0A370B1C7_9ACTN</name>
<proteinExistence type="predicted"/>
<reference evidence="1 2" key="1">
    <citation type="submission" date="2018-07" db="EMBL/GenBank/DDBJ databases">
        <title>Streptomyces species from bats.</title>
        <authorList>
            <person name="Dunlap C."/>
        </authorList>
    </citation>
    <scope>NUCLEOTIDE SEQUENCE [LARGE SCALE GENOMIC DNA]</scope>
    <source>
        <strain evidence="1 2">AC230</strain>
    </source>
</reference>
<evidence type="ECO:0000313" key="1">
    <source>
        <dbReference type="EMBL" id="RDG34482.1"/>
    </source>
</evidence>
<comment type="caution">
    <text evidence="1">The sequence shown here is derived from an EMBL/GenBank/DDBJ whole genome shotgun (WGS) entry which is preliminary data.</text>
</comment>